<evidence type="ECO:0000256" key="5">
    <source>
        <dbReference type="ARBA" id="ARBA00023054"/>
    </source>
</evidence>
<keyword evidence="4 7" id="KW-0067">ATP-binding</keyword>
<dbReference type="InterPro" id="IPR027417">
    <property type="entry name" value="P-loop_NTPase"/>
</dbReference>
<keyword evidence="2 7" id="KW-0963">Cytoplasm</keyword>
<dbReference type="InterPro" id="IPR011890">
    <property type="entry name" value="SMC_prok"/>
</dbReference>
<comment type="domain">
    <text evidence="7">Contains large globular domains required for ATP hydrolysis at each terminus and a third globular domain forming a flexible hinge near the middle of the molecule. These domains are separated by coiled-coil structures.</text>
</comment>
<sequence>MYLKEIKAHGFKSFADKTDIVFTNGINGIVGPNGSGKSNVVDAVRWVLGEQSVKSLRGDGSMTDVIFSGSKSRGAMNVASVSLIFDNTDKYLPIEYDEVEIKRRVYRDGTNEYFLNGGRVRLKDITNFLLDSGIAKESFNIISQGKIEEIISSKPLDRRSIFEEAAGVLKYKRRKEEALHKLDRTKDNKSRVGDILKETEERLNPLKEAKEKAETYTKTKSELENIEIALITEEITNINFEYQTNKGTIEKLKEELLKITSSNTLGEAKIEEYKVKITDIDTQINAFQNKLLELTALVQKLDGQKDLLAEKQKHEENKSELEETILTLKNEQLSLEAYLDELDITISNLSNEIKKTNEKMEEENQKLQAEKDKKQTLEEKLTNLVRQRHNLNIREEYLKNNIENGGGLPEAVKRVLNNPRLEGIHGTVGNLIEVDENYNLAISSALGYASNNIITSTDKDAKEAINFLKTIGRATFFPLNVIKPKTIDYNILNILKNENGFIDIASNLIKYDKIYTSVMLNQLGTVIITDNIDNAVRIGKKINHRYRIVTLDGDTVNIGGSMTGGKQSKPKNVISDKYELENVIKQIEKLDNSAKEIENQINETDYNLKSFEDKIYLLSKDKMLKNDALETNCTKQQSLKQEIAKIKQELQTNDNLKNGSLSKEREDILEKYYAAIKMKNEVSSTIDNLTKEKKELNEALEDYQISIKKENSIYSAKTSELKDLEIKSGRMDVKLDNLLNNLSENYHMTYEKAKETYKLEIDYDIAKERVRKLRKTIDSLGPVNLTAPEEYEEVSSRYEFLTKQLSDLDEAENTLHEIIKTMDKVMIQEFSETFTKINKNFEETFKELFKGGRATLKLTDPDNILETGVEIIASPPGKKLTSITLLSGGEKTLTAISLLFAIIKTKQSPFCILDEVEAALDEANVDTFGKYITKLKNRSQFIIITHKKKTMEYADILYGITMQESGVSKLVSVRLEDI</sequence>
<dbReference type="FunFam" id="3.40.50.300:FF:000901">
    <property type="entry name" value="Chromosome partition protein Smc"/>
    <property type="match status" value="1"/>
</dbReference>
<dbReference type="InterPro" id="IPR010935">
    <property type="entry name" value="SMC_hinge"/>
</dbReference>
<dbReference type="SUPFAM" id="SSF52540">
    <property type="entry name" value="P-loop containing nucleoside triphosphate hydrolases"/>
    <property type="match status" value="1"/>
</dbReference>
<dbReference type="GO" id="GO:0005737">
    <property type="term" value="C:cytoplasm"/>
    <property type="evidence" value="ECO:0007669"/>
    <property type="project" value="UniProtKB-SubCell"/>
</dbReference>
<evidence type="ECO:0000256" key="4">
    <source>
        <dbReference type="ARBA" id="ARBA00022840"/>
    </source>
</evidence>
<organism evidence="9 10">
    <name type="scientific">Candidatus Coprosoma intestinipullorum</name>
    <dbReference type="NCBI Taxonomy" id="2840752"/>
    <lineage>
        <taxon>Bacteria</taxon>
        <taxon>Bacillati</taxon>
        <taxon>Bacillota</taxon>
        <taxon>Bacillota incertae sedis</taxon>
        <taxon>Candidatus Coprosoma</taxon>
    </lineage>
</organism>
<reference evidence="9" key="1">
    <citation type="submission" date="2020-10" db="EMBL/GenBank/DDBJ databases">
        <authorList>
            <person name="Gilroy R."/>
        </authorList>
    </citation>
    <scope>NUCLEOTIDE SEQUENCE</scope>
    <source>
        <strain evidence="9">CHK147-3167</strain>
    </source>
</reference>
<evidence type="ECO:0000256" key="2">
    <source>
        <dbReference type="ARBA" id="ARBA00022490"/>
    </source>
</evidence>
<dbReference type="GO" id="GO:0006260">
    <property type="term" value="P:DNA replication"/>
    <property type="evidence" value="ECO:0007669"/>
    <property type="project" value="UniProtKB-UniRule"/>
</dbReference>
<dbReference type="InterPro" id="IPR036277">
    <property type="entry name" value="SMC_hinge_sf"/>
</dbReference>
<feature type="coiled-coil region" evidence="7">
    <location>
        <begin position="791"/>
        <end position="828"/>
    </location>
</feature>
<evidence type="ECO:0000313" key="9">
    <source>
        <dbReference type="EMBL" id="HIQ91390.1"/>
    </source>
</evidence>
<comment type="function">
    <text evidence="7">Required for chromosome condensation and partitioning.</text>
</comment>
<comment type="caution">
    <text evidence="9">The sequence shown here is derived from an EMBL/GenBank/DDBJ whole genome shotgun (WGS) entry which is preliminary data.</text>
</comment>
<dbReference type="Pfam" id="PF02463">
    <property type="entry name" value="SMC_N"/>
    <property type="match status" value="2"/>
</dbReference>
<dbReference type="GO" id="GO:0030261">
    <property type="term" value="P:chromosome condensation"/>
    <property type="evidence" value="ECO:0007669"/>
    <property type="project" value="InterPro"/>
</dbReference>
<dbReference type="Gene3D" id="1.20.1060.20">
    <property type="match status" value="1"/>
</dbReference>
<dbReference type="GO" id="GO:0003677">
    <property type="term" value="F:DNA binding"/>
    <property type="evidence" value="ECO:0007669"/>
    <property type="project" value="UniProtKB-UniRule"/>
</dbReference>
<dbReference type="Proteomes" id="UP000886786">
    <property type="component" value="Unassembled WGS sequence"/>
</dbReference>
<dbReference type="AlphaFoldDB" id="A0A9D0ZU25"/>
<comment type="subunit">
    <text evidence="7">Homodimer.</text>
</comment>
<accession>A0A9D0ZU25</accession>
<dbReference type="CDD" id="cd03278">
    <property type="entry name" value="ABC_SMC_barmotin"/>
    <property type="match status" value="1"/>
</dbReference>
<dbReference type="GO" id="GO:0016887">
    <property type="term" value="F:ATP hydrolysis activity"/>
    <property type="evidence" value="ECO:0007669"/>
    <property type="project" value="InterPro"/>
</dbReference>
<comment type="subcellular location">
    <subcellularLocation>
        <location evidence="1 7">Cytoplasm</location>
    </subcellularLocation>
</comment>
<feature type="binding site" evidence="7">
    <location>
        <begin position="32"/>
        <end position="39"/>
    </location>
    <ligand>
        <name>ATP</name>
        <dbReference type="ChEBI" id="CHEBI:30616"/>
    </ligand>
</feature>
<evidence type="ECO:0000313" key="10">
    <source>
        <dbReference type="Proteomes" id="UP000886786"/>
    </source>
</evidence>
<dbReference type="FunFam" id="3.40.50.300:FF:000984">
    <property type="entry name" value="Chromosome partition protein Smc"/>
    <property type="match status" value="1"/>
</dbReference>
<proteinExistence type="inferred from homology"/>
<dbReference type="Pfam" id="PF06470">
    <property type="entry name" value="SMC_hinge"/>
    <property type="match status" value="1"/>
</dbReference>
<protein>
    <recommendedName>
        <fullName evidence="7">Chromosome partition protein Smc</fullName>
    </recommendedName>
</protein>
<dbReference type="SUPFAM" id="SSF75553">
    <property type="entry name" value="Smc hinge domain"/>
    <property type="match status" value="1"/>
</dbReference>
<dbReference type="SMART" id="SM00968">
    <property type="entry name" value="SMC_hinge"/>
    <property type="match status" value="1"/>
</dbReference>
<keyword evidence="5 7" id="KW-0175">Coiled coil</keyword>
<comment type="similarity">
    <text evidence="7">Belongs to the SMC family.</text>
</comment>
<gene>
    <name evidence="7" type="primary">smc</name>
    <name evidence="9" type="ORF">IAB27_07205</name>
</gene>
<keyword evidence="6 7" id="KW-0238">DNA-binding</keyword>
<dbReference type="HAMAP" id="MF_01894">
    <property type="entry name" value="Smc_prok"/>
    <property type="match status" value="1"/>
</dbReference>
<reference evidence="9" key="2">
    <citation type="journal article" date="2021" name="PeerJ">
        <title>Extensive microbial diversity within the chicken gut microbiome revealed by metagenomics and culture.</title>
        <authorList>
            <person name="Gilroy R."/>
            <person name="Ravi A."/>
            <person name="Getino M."/>
            <person name="Pursley I."/>
            <person name="Horton D.L."/>
            <person name="Alikhan N.F."/>
            <person name="Baker D."/>
            <person name="Gharbi K."/>
            <person name="Hall N."/>
            <person name="Watson M."/>
            <person name="Adriaenssens E.M."/>
            <person name="Foster-Nyarko E."/>
            <person name="Jarju S."/>
            <person name="Secka A."/>
            <person name="Antonio M."/>
            <person name="Oren A."/>
            <person name="Chaudhuri R.R."/>
            <person name="La Ragione R."/>
            <person name="Hildebrand F."/>
            <person name="Pallen M.J."/>
        </authorList>
    </citation>
    <scope>NUCLEOTIDE SEQUENCE</scope>
    <source>
        <strain evidence="9">CHK147-3167</strain>
    </source>
</reference>
<evidence type="ECO:0000256" key="3">
    <source>
        <dbReference type="ARBA" id="ARBA00022741"/>
    </source>
</evidence>
<feature type="coiled-coil region" evidence="7">
    <location>
        <begin position="168"/>
        <end position="226"/>
    </location>
</feature>
<dbReference type="GO" id="GO:0007059">
    <property type="term" value="P:chromosome segregation"/>
    <property type="evidence" value="ECO:0007669"/>
    <property type="project" value="UniProtKB-UniRule"/>
</dbReference>
<dbReference type="EMBL" id="DVFV01000123">
    <property type="protein sequence ID" value="HIQ91390.1"/>
    <property type="molecule type" value="Genomic_DNA"/>
</dbReference>
<name>A0A9D0ZU25_9FIRM</name>
<evidence type="ECO:0000256" key="1">
    <source>
        <dbReference type="ARBA" id="ARBA00004496"/>
    </source>
</evidence>
<feature type="coiled-coil region" evidence="7">
    <location>
        <begin position="270"/>
        <end position="394"/>
    </location>
</feature>
<feature type="domain" description="SMC hinge" evidence="8">
    <location>
        <begin position="422"/>
        <end position="539"/>
    </location>
</feature>
<dbReference type="PIRSF" id="PIRSF005719">
    <property type="entry name" value="SMC"/>
    <property type="match status" value="1"/>
</dbReference>
<dbReference type="InterPro" id="IPR003395">
    <property type="entry name" value="RecF/RecN/SMC_N"/>
</dbReference>
<dbReference type="GO" id="GO:0005694">
    <property type="term" value="C:chromosome"/>
    <property type="evidence" value="ECO:0007669"/>
    <property type="project" value="InterPro"/>
</dbReference>
<dbReference type="InterPro" id="IPR024704">
    <property type="entry name" value="SMC"/>
</dbReference>
<evidence type="ECO:0000259" key="8">
    <source>
        <dbReference type="SMART" id="SM00968"/>
    </source>
</evidence>
<keyword evidence="3 7" id="KW-0547">Nucleotide-binding</keyword>
<dbReference type="PANTHER" id="PTHR43977">
    <property type="entry name" value="STRUCTURAL MAINTENANCE OF CHROMOSOMES PROTEIN 3"/>
    <property type="match status" value="1"/>
</dbReference>
<evidence type="ECO:0000256" key="7">
    <source>
        <dbReference type="HAMAP-Rule" id="MF_01894"/>
    </source>
</evidence>
<dbReference type="GO" id="GO:0005524">
    <property type="term" value="F:ATP binding"/>
    <property type="evidence" value="ECO:0007669"/>
    <property type="project" value="UniProtKB-UniRule"/>
</dbReference>
<dbReference type="GO" id="GO:0007062">
    <property type="term" value="P:sister chromatid cohesion"/>
    <property type="evidence" value="ECO:0007669"/>
    <property type="project" value="InterPro"/>
</dbReference>
<dbReference type="Gene3D" id="3.30.70.1620">
    <property type="match status" value="1"/>
</dbReference>
<feature type="coiled-coil region" evidence="7">
    <location>
        <begin position="580"/>
        <end position="713"/>
    </location>
</feature>
<dbReference type="Gene3D" id="3.40.50.300">
    <property type="entry name" value="P-loop containing nucleotide triphosphate hydrolases"/>
    <property type="match status" value="2"/>
</dbReference>
<evidence type="ECO:0000256" key="6">
    <source>
        <dbReference type="ARBA" id="ARBA00023125"/>
    </source>
</evidence>